<proteinExistence type="predicted"/>
<name>A0A1F6XN17_9BACT</name>
<dbReference type="Proteomes" id="UP000178104">
    <property type="component" value="Unassembled WGS sequence"/>
</dbReference>
<evidence type="ECO:0008006" key="3">
    <source>
        <dbReference type="Google" id="ProtNLM"/>
    </source>
</evidence>
<dbReference type="InterPro" id="IPR035069">
    <property type="entry name" value="TTHA1013/TTHA0281-like"/>
</dbReference>
<evidence type="ECO:0000313" key="2">
    <source>
        <dbReference type="Proteomes" id="UP000178104"/>
    </source>
</evidence>
<evidence type="ECO:0000313" key="1">
    <source>
        <dbReference type="EMBL" id="OGI95398.1"/>
    </source>
</evidence>
<gene>
    <name evidence="1" type="ORF">A2917_02440</name>
</gene>
<dbReference type="SUPFAM" id="SSF143100">
    <property type="entry name" value="TTHA1013/TTHA0281-like"/>
    <property type="match status" value="1"/>
</dbReference>
<organism evidence="1 2">
    <name type="scientific">Candidatus Nomurabacteria bacterium RIFCSPLOWO2_01_FULL_42_17</name>
    <dbReference type="NCBI Taxonomy" id="1801780"/>
    <lineage>
        <taxon>Bacteria</taxon>
        <taxon>Candidatus Nomuraibacteriota</taxon>
    </lineage>
</organism>
<dbReference type="Gene3D" id="3.30.160.250">
    <property type="match status" value="1"/>
</dbReference>
<reference evidence="1 2" key="1">
    <citation type="journal article" date="2016" name="Nat. Commun.">
        <title>Thousands of microbial genomes shed light on interconnected biogeochemical processes in an aquifer system.</title>
        <authorList>
            <person name="Anantharaman K."/>
            <person name="Brown C.T."/>
            <person name="Hug L.A."/>
            <person name="Sharon I."/>
            <person name="Castelle C.J."/>
            <person name="Probst A.J."/>
            <person name="Thomas B.C."/>
            <person name="Singh A."/>
            <person name="Wilkins M.J."/>
            <person name="Karaoz U."/>
            <person name="Brodie E.L."/>
            <person name="Williams K.H."/>
            <person name="Hubbard S.S."/>
            <person name="Banfield J.F."/>
        </authorList>
    </citation>
    <scope>NUCLEOTIDE SEQUENCE [LARGE SCALE GENOMIC DNA]</scope>
</reference>
<dbReference type="InterPro" id="IPR049389">
    <property type="entry name" value="TTHA0281-like"/>
</dbReference>
<comment type="caution">
    <text evidence="1">The sequence shown here is derived from an EMBL/GenBank/DDBJ whole genome shotgun (WGS) entry which is preliminary data.</text>
</comment>
<dbReference type="Pfam" id="PF21748">
    <property type="entry name" value="UPF0150"/>
    <property type="match status" value="1"/>
</dbReference>
<dbReference type="STRING" id="1801780.A2917_02440"/>
<accession>A0A1F6XN17</accession>
<sequence>MLQSYISTYLNKAKYEMIDGGKKFYAEIKDLRGVWAVGKTLEECRTNLTSALEGWIILRLRKNLPIPNFKIPSYKMSA</sequence>
<protein>
    <recommendedName>
        <fullName evidence="3">Antitoxin HicB</fullName>
    </recommendedName>
</protein>
<dbReference type="EMBL" id="MFVE01000005">
    <property type="protein sequence ID" value="OGI95398.1"/>
    <property type="molecule type" value="Genomic_DNA"/>
</dbReference>
<dbReference type="AlphaFoldDB" id="A0A1F6XN17"/>